<evidence type="ECO:0000256" key="1">
    <source>
        <dbReference type="SAM" id="MobiDB-lite"/>
    </source>
</evidence>
<protein>
    <submittedName>
        <fullName evidence="2">Uncharacterized protein</fullName>
    </submittedName>
</protein>
<reference evidence="2 3" key="1">
    <citation type="submission" date="2022-03" db="EMBL/GenBank/DDBJ databases">
        <authorList>
            <person name="Macdonald S."/>
            <person name="Ahmed S."/>
            <person name="Newling K."/>
        </authorList>
    </citation>
    <scope>NUCLEOTIDE SEQUENCE [LARGE SCALE GENOMIC DNA]</scope>
</reference>
<name>A0ABC8L216_ERUVS</name>
<organism evidence="2 3">
    <name type="scientific">Eruca vesicaria subsp. sativa</name>
    <name type="common">Garden rocket</name>
    <name type="synonym">Eruca sativa</name>
    <dbReference type="NCBI Taxonomy" id="29727"/>
    <lineage>
        <taxon>Eukaryota</taxon>
        <taxon>Viridiplantae</taxon>
        <taxon>Streptophyta</taxon>
        <taxon>Embryophyta</taxon>
        <taxon>Tracheophyta</taxon>
        <taxon>Spermatophyta</taxon>
        <taxon>Magnoliopsida</taxon>
        <taxon>eudicotyledons</taxon>
        <taxon>Gunneridae</taxon>
        <taxon>Pentapetalae</taxon>
        <taxon>rosids</taxon>
        <taxon>malvids</taxon>
        <taxon>Brassicales</taxon>
        <taxon>Brassicaceae</taxon>
        <taxon>Brassiceae</taxon>
        <taxon>Eruca</taxon>
    </lineage>
</organism>
<keyword evidence="3" id="KW-1185">Reference proteome</keyword>
<sequence length="92" mass="10794">MYNAVTPRIRSGSEMEEEQQDKKAHKAYYDMLQFVTDVQKSIPKLCPCGSITKEIVDEEDSYNYLPGKRFFICKDYEVKMLISRVSELERAM</sequence>
<accession>A0ABC8L216</accession>
<feature type="region of interest" description="Disordered" evidence="1">
    <location>
        <begin position="1"/>
        <end position="21"/>
    </location>
</feature>
<proteinExistence type="predicted"/>
<gene>
    <name evidence="2" type="ORF">ERUC_LOCUS30805</name>
</gene>
<dbReference type="AlphaFoldDB" id="A0ABC8L216"/>
<dbReference type="EMBL" id="CAKOAT010404043">
    <property type="protein sequence ID" value="CAH8367432.1"/>
    <property type="molecule type" value="Genomic_DNA"/>
</dbReference>
<evidence type="ECO:0000313" key="3">
    <source>
        <dbReference type="Proteomes" id="UP001642260"/>
    </source>
</evidence>
<dbReference type="Proteomes" id="UP001642260">
    <property type="component" value="Unassembled WGS sequence"/>
</dbReference>
<comment type="caution">
    <text evidence="2">The sequence shown here is derived from an EMBL/GenBank/DDBJ whole genome shotgun (WGS) entry which is preliminary data.</text>
</comment>
<evidence type="ECO:0000313" key="2">
    <source>
        <dbReference type="EMBL" id="CAH8367432.1"/>
    </source>
</evidence>